<evidence type="ECO:0000313" key="9">
    <source>
        <dbReference type="EMBL" id="OMJ93356.1"/>
    </source>
</evidence>
<comment type="caution">
    <text evidence="9">The sequence shown here is derived from an EMBL/GenBank/DDBJ whole genome shotgun (WGS) entry which is preliminary data.</text>
</comment>
<sequence>MLLSLMLITLALSKKNNPISPQKMQNTQSDDNGSETLDVSAEEEGIELLKEWYDKMKGFLPEDMITFEIAARGQEEFYEVIDVIPSTIKGAWFLGSSNSKDMDFTIYDPMQNVVFERKSKKEAFFSIEANYQGAYIFAFKNNKVMSGHTITFTYNSGNSTNTILKTEHLTPVENNLLEIQKNIKDFQVDNQFAQLRQETHFKTVASANTNVFWFSLIESVGVIAVTAWQIYYIKKLLDNRRVL</sequence>
<protein>
    <recommendedName>
        <fullName evidence="8">GOLD domain-containing protein</fullName>
    </recommendedName>
</protein>
<evidence type="ECO:0000256" key="1">
    <source>
        <dbReference type="ARBA" id="ARBA00004479"/>
    </source>
</evidence>
<dbReference type="GO" id="GO:0016020">
    <property type="term" value="C:membrane"/>
    <property type="evidence" value="ECO:0007669"/>
    <property type="project" value="UniProtKB-SubCell"/>
</dbReference>
<evidence type="ECO:0000313" key="10">
    <source>
        <dbReference type="Proteomes" id="UP000187209"/>
    </source>
</evidence>
<gene>
    <name evidence="9" type="ORF">SteCoe_3711</name>
</gene>
<reference evidence="9 10" key="1">
    <citation type="submission" date="2016-11" db="EMBL/GenBank/DDBJ databases">
        <title>The macronuclear genome of Stentor coeruleus: a giant cell with tiny introns.</title>
        <authorList>
            <person name="Slabodnick M."/>
            <person name="Ruby J.G."/>
            <person name="Reiff S.B."/>
            <person name="Swart E.C."/>
            <person name="Gosai S."/>
            <person name="Prabakaran S."/>
            <person name="Witkowska E."/>
            <person name="Larue G.E."/>
            <person name="Fisher S."/>
            <person name="Freeman R.M."/>
            <person name="Gunawardena J."/>
            <person name="Chu W."/>
            <person name="Stover N.A."/>
            <person name="Gregory B.D."/>
            <person name="Nowacki M."/>
            <person name="Derisi J."/>
            <person name="Roy S.W."/>
            <person name="Marshall W.F."/>
            <person name="Sood P."/>
        </authorList>
    </citation>
    <scope>NUCLEOTIDE SEQUENCE [LARGE SCALE GENOMIC DNA]</scope>
    <source>
        <strain evidence="9">WM001</strain>
    </source>
</reference>
<evidence type="ECO:0000259" key="8">
    <source>
        <dbReference type="SMART" id="SM01190"/>
    </source>
</evidence>
<feature type="transmembrane region" description="Helical" evidence="7">
    <location>
        <begin position="211"/>
        <end position="233"/>
    </location>
</feature>
<dbReference type="EMBL" id="MPUH01000044">
    <property type="protein sequence ID" value="OMJ93356.1"/>
    <property type="molecule type" value="Genomic_DNA"/>
</dbReference>
<evidence type="ECO:0000256" key="4">
    <source>
        <dbReference type="ARBA" id="ARBA00022729"/>
    </source>
</evidence>
<proteinExistence type="inferred from homology"/>
<dbReference type="PANTHER" id="PTHR22811">
    <property type="entry name" value="TRANSMEMBRANE EMP24 DOMAIN-CONTAINING PROTEIN"/>
    <property type="match status" value="1"/>
</dbReference>
<dbReference type="InterPro" id="IPR015720">
    <property type="entry name" value="Emp24-like"/>
</dbReference>
<evidence type="ECO:0000256" key="5">
    <source>
        <dbReference type="ARBA" id="ARBA00022989"/>
    </source>
</evidence>
<comment type="similarity">
    <text evidence="2">Belongs to the EMP24/GP25L family.</text>
</comment>
<dbReference type="OrthoDB" id="1929172at2759"/>
<evidence type="ECO:0000256" key="6">
    <source>
        <dbReference type="ARBA" id="ARBA00023136"/>
    </source>
</evidence>
<keyword evidence="5 7" id="KW-1133">Transmembrane helix</keyword>
<evidence type="ECO:0000256" key="7">
    <source>
        <dbReference type="SAM" id="Phobius"/>
    </source>
</evidence>
<organism evidence="9 10">
    <name type="scientific">Stentor coeruleus</name>
    <dbReference type="NCBI Taxonomy" id="5963"/>
    <lineage>
        <taxon>Eukaryota</taxon>
        <taxon>Sar</taxon>
        <taxon>Alveolata</taxon>
        <taxon>Ciliophora</taxon>
        <taxon>Postciliodesmatophora</taxon>
        <taxon>Heterotrichea</taxon>
        <taxon>Heterotrichida</taxon>
        <taxon>Stentoridae</taxon>
        <taxon>Stentor</taxon>
    </lineage>
</organism>
<dbReference type="Pfam" id="PF01105">
    <property type="entry name" value="EMP24_GP25L"/>
    <property type="match status" value="1"/>
</dbReference>
<evidence type="ECO:0000256" key="3">
    <source>
        <dbReference type="ARBA" id="ARBA00022692"/>
    </source>
</evidence>
<dbReference type="AlphaFoldDB" id="A0A1R2CWI7"/>
<comment type="subcellular location">
    <subcellularLocation>
        <location evidence="1">Membrane</location>
        <topology evidence="1">Single-pass type I membrane protein</topology>
    </subcellularLocation>
</comment>
<keyword evidence="6 7" id="KW-0472">Membrane</keyword>
<dbReference type="Proteomes" id="UP000187209">
    <property type="component" value="Unassembled WGS sequence"/>
</dbReference>
<keyword evidence="4" id="KW-0732">Signal</keyword>
<name>A0A1R2CWI7_9CILI</name>
<dbReference type="InterPro" id="IPR009038">
    <property type="entry name" value="GOLD_dom"/>
</dbReference>
<accession>A0A1R2CWI7</accession>
<dbReference type="SMART" id="SM01190">
    <property type="entry name" value="EMP24_GP25L"/>
    <property type="match status" value="1"/>
</dbReference>
<keyword evidence="3 7" id="KW-0812">Transmembrane</keyword>
<feature type="domain" description="GOLD" evidence="8">
    <location>
        <begin position="64"/>
        <end position="238"/>
    </location>
</feature>
<evidence type="ECO:0000256" key="2">
    <source>
        <dbReference type="ARBA" id="ARBA00007104"/>
    </source>
</evidence>
<keyword evidence="10" id="KW-1185">Reference proteome</keyword>